<feature type="compositionally biased region" description="Low complexity" evidence="1">
    <location>
        <begin position="93"/>
        <end position="102"/>
    </location>
</feature>
<reference evidence="2 3" key="1">
    <citation type="journal article" date="2024" name="Ann. Entomol. Soc. Am.">
        <title>Genomic analyses of the southern and eastern yellowjacket wasps (Hymenoptera: Vespidae) reveal evolutionary signatures of social life.</title>
        <authorList>
            <person name="Catto M.A."/>
            <person name="Caine P.B."/>
            <person name="Orr S.E."/>
            <person name="Hunt B.G."/>
            <person name="Goodisman M.A.D."/>
        </authorList>
    </citation>
    <scope>NUCLEOTIDE SEQUENCE [LARGE SCALE GENOMIC DNA]</scope>
    <source>
        <strain evidence="2">233</strain>
        <tissue evidence="2">Head and thorax</tissue>
    </source>
</reference>
<dbReference type="AlphaFoldDB" id="A0ABD2BZ02"/>
<feature type="region of interest" description="Disordered" evidence="1">
    <location>
        <begin position="76"/>
        <end position="112"/>
    </location>
</feature>
<accession>A0ABD2BZ02</accession>
<evidence type="ECO:0000256" key="1">
    <source>
        <dbReference type="SAM" id="MobiDB-lite"/>
    </source>
</evidence>
<organism evidence="2 3">
    <name type="scientific">Vespula squamosa</name>
    <name type="common">Southern yellow jacket</name>
    <name type="synonym">Wasp</name>
    <dbReference type="NCBI Taxonomy" id="30214"/>
    <lineage>
        <taxon>Eukaryota</taxon>
        <taxon>Metazoa</taxon>
        <taxon>Ecdysozoa</taxon>
        <taxon>Arthropoda</taxon>
        <taxon>Hexapoda</taxon>
        <taxon>Insecta</taxon>
        <taxon>Pterygota</taxon>
        <taxon>Neoptera</taxon>
        <taxon>Endopterygota</taxon>
        <taxon>Hymenoptera</taxon>
        <taxon>Apocrita</taxon>
        <taxon>Aculeata</taxon>
        <taxon>Vespoidea</taxon>
        <taxon>Vespidae</taxon>
        <taxon>Vespinae</taxon>
        <taxon>Vespula</taxon>
    </lineage>
</organism>
<evidence type="ECO:0000313" key="3">
    <source>
        <dbReference type="Proteomes" id="UP001607302"/>
    </source>
</evidence>
<keyword evidence="3" id="KW-1185">Reference proteome</keyword>
<gene>
    <name evidence="2" type="ORF">V1478_002060</name>
</gene>
<comment type="caution">
    <text evidence="2">The sequence shown here is derived from an EMBL/GenBank/DDBJ whole genome shotgun (WGS) entry which is preliminary data.</text>
</comment>
<proteinExistence type="predicted"/>
<feature type="region of interest" description="Disordered" evidence="1">
    <location>
        <begin position="1"/>
        <end position="28"/>
    </location>
</feature>
<protein>
    <submittedName>
        <fullName evidence="2">Uncharacterized protein</fullName>
    </submittedName>
</protein>
<evidence type="ECO:0000313" key="2">
    <source>
        <dbReference type="EMBL" id="KAL2737974.1"/>
    </source>
</evidence>
<name>A0ABD2BZ02_VESSQ</name>
<dbReference type="EMBL" id="JAUDFV010000027">
    <property type="protein sequence ID" value="KAL2737974.1"/>
    <property type="molecule type" value="Genomic_DNA"/>
</dbReference>
<sequence length="136" mass="15303">MEFEKRVQRSTAGWSRKPQGKARGPTIGKQRCWWSALAGRKNGDAKVPFEDSYFPRSHGCHTSSAILRLSLHCGNNVRPKQRGQSKGSIYHHQQQQQQQQQQRSARDRFEGRREATGAFAGWLARGSGDVVLPDAS</sequence>
<dbReference type="Proteomes" id="UP001607302">
    <property type="component" value="Unassembled WGS sequence"/>
</dbReference>